<dbReference type="AlphaFoldDB" id="A0A2D4J953"/>
<protein>
    <submittedName>
        <fullName evidence="1">Uncharacterized protein</fullName>
    </submittedName>
</protein>
<sequence length="103" mass="11485">MPLGDNLPSLTMTVGLFGAAFSMPLLTKEDSCIVLQELLSVSNYEGKNGQHTNLYRQILFQPNHMLNGIDPLQINGISCNARHSYLGEDLLFIWHVYNCTSSL</sequence>
<dbReference type="EMBL" id="IACK01154676">
    <property type="protein sequence ID" value="LAA93032.1"/>
    <property type="molecule type" value="Transcribed_RNA"/>
</dbReference>
<evidence type="ECO:0000313" key="1">
    <source>
        <dbReference type="EMBL" id="LAA93032.1"/>
    </source>
</evidence>
<reference evidence="1" key="1">
    <citation type="submission" date="2017-07" db="EMBL/GenBank/DDBJ databases">
        <authorList>
            <person name="Mikheyev A."/>
            <person name="Grau M."/>
        </authorList>
    </citation>
    <scope>NUCLEOTIDE SEQUENCE</scope>
    <source>
        <tissue evidence="1">Venom_gland</tissue>
    </source>
</reference>
<accession>A0A2D4J953</accession>
<reference evidence="1" key="2">
    <citation type="submission" date="2017-11" db="EMBL/GenBank/DDBJ databases">
        <title>Coralsnake Venomics: Analyses of Venom Gland Transcriptomes and Proteomes of Six Brazilian Taxa.</title>
        <authorList>
            <person name="Aird S.D."/>
            <person name="Jorge da Silva N."/>
            <person name="Qiu L."/>
            <person name="Villar-Briones A."/>
            <person name="Aparecida-Saddi V."/>
            <person name="Campos-Telles M.P."/>
            <person name="Grau M."/>
            <person name="Mikheyev A.S."/>
        </authorList>
    </citation>
    <scope>NUCLEOTIDE SEQUENCE</scope>
    <source>
        <tissue evidence="1">Venom_gland</tissue>
    </source>
</reference>
<proteinExistence type="predicted"/>
<name>A0A2D4J953_MICLE</name>
<organism evidence="1">
    <name type="scientific">Micrurus lemniscatus lemniscatus</name>
    <dbReference type="NCBI Taxonomy" id="129467"/>
    <lineage>
        <taxon>Eukaryota</taxon>
        <taxon>Metazoa</taxon>
        <taxon>Chordata</taxon>
        <taxon>Craniata</taxon>
        <taxon>Vertebrata</taxon>
        <taxon>Euteleostomi</taxon>
        <taxon>Lepidosauria</taxon>
        <taxon>Squamata</taxon>
        <taxon>Bifurcata</taxon>
        <taxon>Unidentata</taxon>
        <taxon>Episquamata</taxon>
        <taxon>Toxicofera</taxon>
        <taxon>Serpentes</taxon>
        <taxon>Colubroidea</taxon>
        <taxon>Elapidae</taxon>
        <taxon>Elapinae</taxon>
        <taxon>Micrurus</taxon>
    </lineage>
</organism>